<name>A0A428SZH6_9HYPO</name>
<dbReference type="Proteomes" id="UP000287144">
    <property type="component" value="Unassembled WGS sequence"/>
</dbReference>
<dbReference type="AlphaFoldDB" id="A0A428SZH6"/>
<protein>
    <submittedName>
        <fullName evidence="1">Uncharacterized protein</fullName>
    </submittedName>
</protein>
<proteinExistence type="predicted"/>
<evidence type="ECO:0000313" key="2">
    <source>
        <dbReference type="Proteomes" id="UP000287144"/>
    </source>
</evidence>
<reference evidence="1 2" key="1">
    <citation type="submission" date="2017-06" db="EMBL/GenBank/DDBJ databases">
        <title>Comparative genomic analysis of Ambrosia Fusariam Clade fungi.</title>
        <authorList>
            <person name="Stajich J.E."/>
            <person name="Carrillo J."/>
            <person name="Kijimoto T."/>
            <person name="Eskalen A."/>
            <person name="O'Donnell K."/>
            <person name="Kasson M."/>
        </authorList>
    </citation>
    <scope>NUCLEOTIDE SEQUENCE [LARGE SCALE GENOMIC DNA]</scope>
    <source>
        <strain evidence="1 2">NRRL62579</strain>
    </source>
</reference>
<sequence>MDWPQDGSLYDARAPRNVFKYSEMATTIVRLSPGLDKPTVWTMENMDDWDKWFKKEYPALDGTESGLVLILARRNGERDFPPVRQVKSDEWLEKIERHETDQPREQPTSSNKNGQRTLRILPFSQDSFHIIVNKFYVHGMIARAISRADIPTFSAAEVEMSLEDEQTHSAFGKFNLSM</sequence>
<dbReference type="EMBL" id="NKCK01000155">
    <property type="protein sequence ID" value="RSL95188.1"/>
    <property type="molecule type" value="Genomic_DNA"/>
</dbReference>
<accession>A0A428SZH6</accession>
<comment type="caution">
    <text evidence="1">The sequence shown here is derived from an EMBL/GenBank/DDBJ whole genome shotgun (WGS) entry which is preliminary data.</text>
</comment>
<organism evidence="1 2">
    <name type="scientific">Fusarium oligoseptatum</name>
    <dbReference type="NCBI Taxonomy" id="2604345"/>
    <lineage>
        <taxon>Eukaryota</taxon>
        <taxon>Fungi</taxon>
        <taxon>Dikarya</taxon>
        <taxon>Ascomycota</taxon>
        <taxon>Pezizomycotina</taxon>
        <taxon>Sordariomycetes</taxon>
        <taxon>Hypocreomycetidae</taxon>
        <taxon>Hypocreales</taxon>
        <taxon>Nectriaceae</taxon>
        <taxon>Fusarium</taxon>
        <taxon>Fusarium solani species complex</taxon>
    </lineage>
</organism>
<dbReference type="STRING" id="1325735.A0A428SZH6"/>
<evidence type="ECO:0000313" key="1">
    <source>
        <dbReference type="EMBL" id="RSL95188.1"/>
    </source>
</evidence>
<gene>
    <name evidence="1" type="ORF">CEP52_012204</name>
</gene>
<keyword evidence="2" id="KW-1185">Reference proteome</keyword>